<reference evidence="2" key="1">
    <citation type="submission" date="2016-10" db="EMBL/GenBank/DDBJ databases">
        <authorList>
            <person name="Varghese N."/>
            <person name="Submissions S."/>
        </authorList>
    </citation>
    <scope>NUCLEOTIDE SEQUENCE [LARGE SCALE GENOMIC DNA]</scope>
    <source>
        <strain evidence="2">CGMCC 1.10118</strain>
    </source>
</reference>
<dbReference type="Proteomes" id="UP000199170">
    <property type="component" value="Unassembled WGS sequence"/>
</dbReference>
<dbReference type="STRING" id="660517.SAMN04487946_101159"/>
<protein>
    <recommendedName>
        <fullName evidence="3">Small CPxCG-related zinc finger protein</fullName>
    </recommendedName>
</protein>
<dbReference type="AlphaFoldDB" id="A0A1H3CRJ7"/>
<organism evidence="1 2">
    <name type="scientific">Halobellus clavatus</name>
    <dbReference type="NCBI Taxonomy" id="660517"/>
    <lineage>
        <taxon>Archaea</taxon>
        <taxon>Methanobacteriati</taxon>
        <taxon>Methanobacteriota</taxon>
        <taxon>Stenosarchaea group</taxon>
        <taxon>Halobacteria</taxon>
        <taxon>Halobacteriales</taxon>
        <taxon>Haloferacaceae</taxon>
        <taxon>Halobellus</taxon>
    </lineage>
</organism>
<dbReference type="InterPro" id="IPR055981">
    <property type="entry name" value="DUF7559"/>
</dbReference>
<keyword evidence="2" id="KW-1185">Reference proteome</keyword>
<accession>A0A1H3CRJ7</accession>
<dbReference type="EMBL" id="FNPB01000001">
    <property type="protein sequence ID" value="SDX56755.1"/>
    <property type="molecule type" value="Genomic_DNA"/>
</dbReference>
<evidence type="ECO:0000313" key="1">
    <source>
        <dbReference type="EMBL" id="SDX56755.1"/>
    </source>
</evidence>
<evidence type="ECO:0008006" key="3">
    <source>
        <dbReference type="Google" id="ProtNLM"/>
    </source>
</evidence>
<dbReference type="Pfam" id="PF24440">
    <property type="entry name" value="DUF7559"/>
    <property type="match status" value="1"/>
</dbReference>
<sequence length="52" mass="5971">MPTTLEVRCTDDACEMDMFELHYTYDMPDDVGVADFVCPHCRESDPLEAIEL</sequence>
<proteinExistence type="predicted"/>
<dbReference type="RefSeq" id="WP_175454521.1">
    <property type="nucleotide sequence ID" value="NZ_FNPB01000001.1"/>
</dbReference>
<evidence type="ECO:0000313" key="2">
    <source>
        <dbReference type="Proteomes" id="UP000199170"/>
    </source>
</evidence>
<name>A0A1H3CRJ7_9EURY</name>
<dbReference type="OrthoDB" id="189643at2157"/>
<gene>
    <name evidence="1" type="ORF">SAMN04487946_101159</name>
</gene>